<proteinExistence type="predicted"/>
<dbReference type="PANTHER" id="PTHR38011:SF2">
    <property type="entry name" value="BIFUNCTIONAL DEAMINASE-REDUCTASE DOMAIN PROTEIN"/>
    <property type="match status" value="1"/>
</dbReference>
<dbReference type="InterPro" id="IPR024072">
    <property type="entry name" value="DHFR-like_dom_sf"/>
</dbReference>
<dbReference type="Pfam" id="PF01872">
    <property type="entry name" value="RibD_C"/>
    <property type="match status" value="1"/>
</dbReference>
<evidence type="ECO:0000313" key="3">
    <source>
        <dbReference type="Proteomes" id="UP001500542"/>
    </source>
</evidence>
<evidence type="ECO:0000313" key="2">
    <source>
        <dbReference type="EMBL" id="GAA0953653.1"/>
    </source>
</evidence>
<accession>A0ABN1R9H6</accession>
<reference evidence="2 3" key="1">
    <citation type="journal article" date="2019" name="Int. J. Syst. Evol. Microbiol.">
        <title>The Global Catalogue of Microorganisms (GCM) 10K type strain sequencing project: providing services to taxonomists for standard genome sequencing and annotation.</title>
        <authorList>
            <consortium name="The Broad Institute Genomics Platform"/>
            <consortium name="The Broad Institute Genome Sequencing Center for Infectious Disease"/>
            <person name="Wu L."/>
            <person name="Ma J."/>
        </authorList>
    </citation>
    <scope>NUCLEOTIDE SEQUENCE [LARGE SCALE GENOMIC DNA]</scope>
    <source>
        <strain evidence="2 3">JCM 10977</strain>
    </source>
</reference>
<sequence length="200" mass="21597">MTDTSHRTVVANISLTLDGRVNGPGGDYDQSWVVPHAVSQVALSHMTRVTGPATTALLGRKNYEGFGGYWPTVADDETAPAECREFSRWLNEVDKVVFSTTLRNAAWQNSRIATSDPVTTVKELRGQRGGDIVVLASTSVIKALLAADEVDRLSVTLCPELVGGGVQLFDETVTRGSWALVDSTPTDSGALCLLYDRKRD</sequence>
<name>A0ABN1R9H6_9ACTN</name>
<organism evidence="2 3">
    <name type="scientific">Kribbella koreensis</name>
    <dbReference type="NCBI Taxonomy" id="57909"/>
    <lineage>
        <taxon>Bacteria</taxon>
        <taxon>Bacillati</taxon>
        <taxon>Actinomycetota</taxon>
        <taxon>Actinomycetes</taxon>
        <taxon>Propionibacteriales</taxon>
        <taxon>Kribbellaceae</taxon>
        <taxon>Kribbella</taxon>
    </lineage>
</organism>
<gene>
    <name evidence="2" type="ORF">GCM10009554_58310</name>
</gene>
<dbReference type="InterPro" id="IPR050765">
    <property type="entry name" value="Riboflavin_Biosynth_HTPR"/>
</dbReference>
<dbReference type="Gene3D" id="3.40.430.10">
    <property type="entry name" value="Dihydrofolate Reductase, subunit A"/>
    <property type="match status" value="1"/>
</dbReference>
<dbReference type="RefSeq" id="WP_343977135.1">
    <property type="nucleotide sequence ID" value="NZ_BAAAHK010000014.1"/>
</dbReference>
<dbReference type="EMBL" id="BAAAHK010000014">
    <property type="protein sequence ID" value="GAA0953653.1"/>
    <property type="molecule type" value="Genomic_DNA"/>
</dbReference>
<feature type="domain" description="Bacterial bifunctional deaminase-reductase C-terminal" evidence="1">
    <location>
        <begin position="7"/>
        <end position="189"/>
    </location>
</feature>
<keyword evidence="3" id="KW-1185">Reference proteome</keyword>
<dbReference type="InterPro" id="IPR002734">
    <property type="entry name" value="RibDG_C"/>
</dbReference>
<evidence type="ECO:0000259" key="1">
    <source>
        <dbReference type="Pfam" id="PF01872"/>
    </source>
</evidence>
<protein>
    <submittedName>
        <fullName evidence="2">Dihydrofolate reductase family protein</fullName>
    </submittedName>
</protein>
<dbReference type="PANTHER" id="PTHR38011">
    <property type="entry name" value="DIHYDROFOLATE REDUCTASE FAMILY PROTEIN (AFU_ORTHOLOGUE AFUA_8G06820)"/>
    <property type="match status" value="1"/>
</dbReference>
<dbReference type="Proteomes" id="UP001500542">
    <property type="component" value="Unassembled WGS sequence"/>
</dbReference>
<dbReference type="SUPFAM" id="SSF53597">
    <property type="entry name" value="Dihydrofolate reductase-like"/>
    <property type="match status" value="1"/>
</dbReference>
<comment type="caution">
    <text evidence="2">The sequence shown here is derived from an EMBL/GenBank/DDBJ whole genome shotgun (WGS) entry which is preliminary data.</text>
</comment>